<proteinExistence type="predicted"/>
<protein>
    <submittedName>
        <fullName evidence="2">Uncharacterized protein</fullName>
    </submittedName>
</protein>
<dbReference type="AlphaFoldDB" id="A0ABD0WZT3"/>
<reference evidence="2 3" key="1">
    <citation type="submission" date="2024-06" db="EMBL/GenBank/DDBJ databases">
        <authorList>
            <person name="Pan Q."/>
            <person name="Wen M."/>
            <person name="Jouanno E."/>
            <person name="Zahm M."/>
            <person name="Klopp C."/>
            <person name="Cabau C."/>
            <person name="Louis A."/>
            <person name="Berthelot C."/>
            <person name="Parey E."/>
            <person name="Roest Crollius H."/>
            <person name="Montfort J."/>
            <person name="Robinson-Rechavi M."/>
            <person name="Bouchez O."/>
            <person name="Lampietro C."/>
            <person name="Lopez Roques C."/>
            <person name="Donnadieu C."/>
            <person name="Postlethwait J."/>
            <person name="Bobe J."/>
            <person name="Verreycken H."/>
            <person name="Guiguen Y."/>
        </authorList>
    </citation>
    <scope>NUCLEOTIDE SEQUENCE [LARGE SCALE GENOMIC DNA]</scope>
    <source>
        <strain evidence="2">Up_M1</strain>
        <tissue evidence="2">Testis</tissue>
    </source>
</reference>
<evidence type="ECO:0000256" key="1">
    <source>
        <dbReference type="SAM" id="MobiDB-lite"/>
    </source>
</evidence>
<keyword evidence="3" id="KW-1185">Reference proteome</keyword>
<organism evidence="2 3">
    <name type="scientific">Umbra pygmaea</name>
    <name type="common">Eastern mudminnow</name>
    <dbReference type="NCBI Taxonomy" id="75934"/>
    <lineage>
        <taxon>Eukaryota</taxon>
        <taxon>Metazoa</taxon>
        <taxon>Chordata</taxon>
        <taxon>Craniata</taxon>
        <taxon>Vertebrata</taxon>
        <taxon>Euteleostomi</taxon>
        <taxon>Actinopterygii</taxon>
        <taxon>Neopterygii</taxon>
        <taxon>Teleostei</taxon>
        <taxon>Protacanthopterygii</taxon>
        <taxon>Esociformes</taxon>
        <taxon>Umbridae</taxon>
        <taxon>Umbra</taxon>
    </lineage>
</organism>
<accession>A0ABD0WZT3</accession>
<evidence type="ECO:0000313" key="3">
    <source>
        <dbReference type="Proteomes" id="UP001557470"/>
    </source>
</evidence>
<feature type="region of interest" description="Disordered" evidence="1">
    <location>
        <begin position="19"/>
        <end position="45"/>
    </location>
</feature>
<sequence length="200" mass="22311">MNFYERTTMEKKTIKHHRLSQAEHLENGLEDRRPTILEDHGTGRQPTGLSAVWGKDMWSHHFTQQVPQKAHLPAIVGKGWKHGLFNKDMSQKTLNGKQNGPDHRPKELPAIVGTGVGPNRRTQDMPDKTKYIKVCKGSQEDLRPKRHAVVLTGKVGTSPEPHHRIPDLIKKTLKDSGPDHRLNELPAIVGTGVGPNSGHA</sequence>
<comment type="caution">
    <text evidence="2">The sequence shown here is derived from an EMBL/GenBank/DDBJ whole genome shotgun (WGS) entry which is preliminary data.</text>
</comment>
<feature type="compositionally biased region" description="Basic and acidic residues" evidence="1">
    <location>
        <begin position="20"/>
        <end position="42"/>
    </location>
</feature>
<dbReference type="Proteomes" id="UP001557470">
    <property type="component" value="Unassembled WGS sequence"/>
</dbReference>
<feature type="region of interest" description="Disordered" evidence="1">
    <location>
        <begin position="95"/>
        <end position="125"/>
    </location>
</feature>
<dbReference type="EMBL" id="JAGEUA010000004">
    <property type="protein sequence ID" value="KAL0984411.1"/>
    <property type="molecule type" value="Genomic_DNA"/>
</dbReference>
<evidence type="ECO:0000313" key="2">
    <source>
        <dbReference type="EMBL" id="KAL0984411.1"/>
    </source>
</evidence>
<name>A0ABD0WZT3_UMBPY</name>
<gene>
    <name evidence="2" type="ORF">UPYG_G00141070</name>
</gene>